<keyword evidence="1" id="KW-0732">Signal</keyword>
<comment type="caution">
    <text evidence="2">The sequence shown here is derived from an EMBL/GenBank/DDBJ whole genome shotgun (WGS) entry which is preliminary data.</text>
</comment>
<name>A0A9P7FC09_9AGAM</name>
<dbReference type="Proteomes" id="UP000823399">
    <property type="component" value="Unassembled WGS sequence"/>
</dbReference>
<dbReference type="RefSeq" id="XP_041296054.1">
    <property type="nucleotide sequence ID" value="XM_041436264.1"/>
</dbReference>
<evidence type="ECO:0000256" key="1">
    <source>
        <dbReference type="SAM" id="SignalP"/>
    </source>
</evidence>
<keyword evidence="3" id="KW-1185">Reference proteome</keyword>
<dbReference type="GeneID" id="64698523"/>
<organism evidence="2 3">
    <name type="scientific">Suillus discolor</name>
    <dbReference type="NCBI Taxonomy" id="1912936"/>
    <lineage>
        <taxon>Eukaryota</taxon>
        <taxon>Fungi</taxon>
        <taxon>Dikarya</taxon>
        <taxon>Basidiomycota</taxon>
        <taxon>Agaricomycotina</taxon>
        <taxon>Agaricomycetes</taxon>
        <taxon>Agaricomycetidae</taxon>
        <taxon>Boletales</taxon>
        <taxon>Suillineae</taxon>
        <taxon>Suillaceae</taxon>
        <taxon>Suillus</taxon>
    </lineage>
</organism>
<protein>
    <recommendedName>
        <fullName evidence="4">Hydrophobin</fullName>
    </recommendedName>
</protein>
<evidence type="ECO:0008006" key="4">
    <source>
        <dbReference type="Google" id="ProtNLM"/>
    </source>
</evidence>
<proteinExistence type="predicted"/>
<sequence length="74" mass="7425">MHLPSVVAVACALVALVSASPANIDSSGECPIVCAFQDCCPEDESHLGVSGQMNAMSTTVSRISTSISIGADDG</sequence>
<feature type="chain" id="PRO_5040151369" description="Hydrophobin" evidence="1">
    <location>
        <begin position="20"/>
        <end position="74"/>
    </location>
</feature>
<gene>
    <name evidence="2" type="ORF">F5147DRAFT_679673</name>
</gene>
<feature type="signal peptide" evidence="1">
    <location>
        <begin position="1"/>
        <end position="19"/>
    </location>
</feature>
<dbReference type="EMBL" id="JABBWM010000011">
    <property type="protein sequence ID" value="KAG2113760.1"/>
    <property type="molecule type" value="Genomic_DNA"/>
</dbReference>
<dbReference type="AlphaFoldDB" id="A0A9P7FC09"/>
<evidence type="ECO:0000313" key="3">
    <source>
        <dbReference type="Proteomes" id="UP000823399"/>
    </source>
</evidence>
<accession>A0A9P7FC09</accession>
<evidence type="ECO:0000313" key="2">
    <source>
        <dbReference type="EMBL" id="KAG2113760.1"/>
    </source>
</evidence>
<reference evidence="2" key="1">
    <citation type="journal article" date="2020" name="New Phytol.">
        <title>Comparative genomics reveals dynamic genome evolution in host specialist ectomycorrhizal fungi.</title>
        <authorList>
            <person name="Lofgren L.A."/>
            <person name="Nguyen N.H."/>
            <person name="Vilgalys R."/>
            <person name="Ruytinx J."/>
            <person name="Liao H.L."/>
            <person name="Branco S."/>
            <person name="Kuo A."/>
            <person name="LaButti K."/>
            <person name="Lipzen A."/>
            <person name="Andreopoulos W."/>
            <person name="Pangilinan J."/>
            <person name="Riley R."/>
            <person name="Hundley H."/>
            <person name="Na H."/>
            <person name="Barry K."/>
            <person name="Grigoriev I.V."/>
            <person name="Stajich J.E."/>
            <person name="Kennedy P.G."/>
        </authorList>
    </citation>
    <scope>NUCLEOTIDE SEQUENCE</scope>
    <source>
        <strain evidence="2">FC423</strain>
    </source>
</reference>